<comment type="cofactor">
    <cofactor evidence="1">
        <name>a divalent metal cation</name>
        <dbReference type="ChEBI" id="CHEBI:60240"/>
    </cofactor>
</comment>
<keyword evidence="2" id="KW-0479">Metal-binding</keyword>
<comment type="caution">
    <text evidence="4">The sequence shown here is derived from an EMBL/GenBank/DDBJ whole genome shotgun (WGS) entry which is preliminary data.</text>
</comment>
<evidence type="ECO:0000313" key="4">
    <source>
        <dbReference type="EMBL" id="CAF4839931.1"/>
    </source>
</evidence>
<evidence type="ECO:0000256" key="2">
    <source>
        <dbReference type="ARBA" id="ARBA00022723"/>
    </source>
</evidence>
<name>A0A821RDG6_9BILA</name>
<feature type="domain" description="DDE Tnp4" evidence="3">
    <location>
        <begin position="94"/>
        <end position="197"/>
    </location>
</feature>
<dbReference type="EMBL" id="CAJOBR010006248">
    <property type="protein sequence ID" value="CAF4839931.1"/>
    <property type="molecule type" value="Genomic_DNA"/>
</dbReference>
<reference evidence="4" key="1">
    <citation type="submission" date="2021-02" db="EMBL/GenBank/DDBJ databases">
        <authorList>
            <person name="Nowell W R."/>
        </authorList>
    </citation>
    <scope>NUCLEOTIDE SEQUENCE</scope>
</reference>
<sequence>MPHTPRSKCAGCERSLDSHEFREVMSVGIENLAISHSNANIDTQPKSISIPVFRCSKSHQTFVPYHLGLKHITRETAIEQHQTAIATILHTNKPNQLCVIADATYLFMQKSIDRGFRDVIPTIKNFGYQAAMPSFLNQREQLSIEDANYTCLITKVRWVIESVNGQVKQWKYFFQTIQNSSLRFISNYLDITCAIINDFFPKPVSDIRAGVEIAYRSYQVKQAISYIQEHLTPSPLCDDEPELIVELSWNDDNIVRARFSSLHINKKPYVPIIQHDIKNLEQLIIGWYCTCMSGRCDVDCYVHVVVLLWLIGVYRAEIDLNDHPLSTSNIYLEIIDSIQFYDVQTSDDEDVTTDDEI</sequence>
<dbReference type="Pfam" id="PF13359">
    <property type="entry name" value="DDE_Tnp_4"/>
    <property type="match status" value="1"/>
</dbReference>
<protein>
    <recommendedName>
        <fullName evidence="3">DDE Tnp4 domain-containing protein</fullName>
    </recommendedName>
</protein>
<evidence type="ECO:0000313" key="5">
    <source>
        <dbReference type="Proteomes" id="UP000663848"/>
    </source>
</evidence>
<proteinExistence type="predicted"/>
<gene>
    <name evidence="4" type="ORF">QYT958_LOCUS26347</name>
</gene>
<dbReference type="GO" id="GO:0046872">
    <property type="term" value="F:metal ion binding"/>
    <property type="evidence" value="ECO:0007669"/>
    <property type="project" value="UniProtKB-KW"/>
</dbReference>
<dbReference type="Proteomes" id="UP000663848">
    <property type="component" value="Unassembled WGS sequence"/>
</dbReference>
<accession>A0A821RDG6</accession>
<organism evidence="4 5">
    <name type="scientific">Rotaria socialis</name>
    <dbReference type="NCBI Taxonomy" id="392032"/>
    <lineage>
        <taxon>Eukaryota</taxon>
        <taxon>Metazoa</taxon>
        <taxon>Spiralia</taxon>
        <taxon>Gnathifera</taxon>
        <taxon>Rotifera</taxon>
        <taxon>Eurotatoria</taxon>
        <taxon>Bdelloidea</taxon>
        <taxon>Philodinida</taxon>
        <taxon>Philodinidae</taxon>
        <taxon>Rotaria</taxon>
    </lineage>
</organism>
<dbReference type="InterPro" id="IPR027806">
    <property type="entry name" value="HARBI1_dom"/>
</dbReference>
<evidence type="ECO:0000259" key="3">
    <source>
        <dbReference type="Pfam" id="PF13359"/>
    </source>
</evidence>
<dbReference type="AlphaFoldDB" id="A0A821RDG6"/>
<evidence type="ECO:0000256" key="1">
    <source>
        <dbReference type="ARBA" id="ARBA00001968"/>
    </source>
</evidence>